<name>A0A2U1T1V1_9MICO</name>
<protein>
    <submittedName>
        <fullName evidence="1">Uncharacterized protein</fullName>
    </submittedName>
</protein>
<evidence type="ECO:0000313" key="2">
    <source>
        <dbReference type="Proteomes" id="UP000244978"/>
    </source>
</evidence>
<dbReference type="EMBL" id="QEEX01000001">
    <property type="protein sequence ID" value="PWB97861.1"/>
    <property type="molecule type" value="Genomic_DNA"/>
</dbReference>
<organism evidence="1 2">
    <name type="scientific">Homoserinimonas hongtaonis</name>
    <dbReference type="NCBI Taxonomy" id="2079791"/>
    <lineage>
        <taxon>Bacteria</taxon>
        <taxon>Bacillati</taxon>
        <taxon>Actinomycetota</taxon>
        <taxon>Actinomycetes</taxon>
        <taxon>Micrococcales</taxon>
        <taxon>Microbacteriaceae</taxon>
        <taxon>Homoserinimonas</taxon>
    </lineage>
</organism>
<dbReference type="Proteomes" id="UP000244978">
    <property type="component" value="Unassembled WGS sequence"/>
</dbReference>
<reference evidence="2" key="1">
    <citation type="submission" date="2018-04" db="EMBL/GenBank/DDBJ databases">
        <authorList>
            <person name="Liu S."/>
            <person name="Wang Z."/>
            <person name="Li J."/>
        </authorList>
    </citation>
    <scope>NUCLEOTIDE SEQUENCE [LARGE SCALE GENOMIC DNA]</scope>
    <source>
        <strain evidence="2">S1194</strain>
    </source>
</reference>
<evidence type="ECO:0000313" key="1">
    <source>
        <dbReference type="EMBL" id="PWB97861.1"/>
    </source>
</evidence>
<dbReference type="AlphaFoldDB" id="A0A2U1T1V1"/>
<gene>
    <name evidence="1" type="ORF">DF220_08470</name>
</gene>
<comment type="caution">
    <text evidence="1">The sequence shown here is derived from an EMBL/GenBank/DDBJ whole genome shotgun (WGS) entry which is preliminary data.</text>
</comment>
<accession>A0A2U1T1V1</accession>
<proteinExistence type="predicted"/>
<dbReference type="KEGG" id="salc:C2138_13420"/>
<keyword evidence="2" id="KW-1185">Reference proteome</keyword>
<sequence>MAEERNRMLDALRLQRQLLAVEMSRLDAAIRYLPPVPPRAWLGPAQTQYWLRMMLIRSEASKAHAELGRAVAATIQAETTMAGRG</sequence>